<evidence type="ECO:0000313" key="2">
    <source>
        <dbReference type="EMBL" id="KAG5589845.1"/>
    </source>
</evidence>
<dbReference type="EMBL" id="JACXVP010000008">
    <property type="protein sequence ID" value="KAG5589845.1"/>
    <property type="molecule type" value="Genomic_DNA"/>
</dbReference>
<organism evidence="2 3">
    <name type="scientific">Solanum commersonii</name>
    <name type="common">Commerson's wild potato</name>
    <name type="synonym">Commerson's nightshade</name>
    <dbReference type="NCBI Taxonomy" id="4109"/>
    <lineage>
        <taxon>Eukaryota</taxon>
        <taxon>Viridiplantae</taxon>
        <taxon>Streptophyta</taxon>
        <taxon>Embryophyta</taxon>
        <taxon>Tracheophyta</taxon>
        <taxon>Spermatophyta</taxon>
        <taxon>Magnoliopsida</taxon>
        <taxon>eudicotyledons</taxon>
        <taxon>Gunneridae</taxon>
        <taxon>Pentapetalae</taxon>
        <taxon>asterids</taxon>
        <taxon>lamiids</taxon>
        <taxon>Solanales</taxon>
        <taxon>Solanaceae</taxon>
        <taxon>Solanoideae</taxon>
        <taxon>Solaneae</taxon>
        <taxon>Solanum</taxon>
    </lineage>
</organism>
<name>A0A9J5XPV8_SOLCO</name>
<keyword evidence="3" id="KW-1185">Reference proteome</keyword>
<gene>
    <name evidence="2" type="ORF">H5410_040359</name>
</gene>
<feature type="region of interest" description="Disordered" evidence="1">
    <location>
        <begin position="89"/>
        <end position="110"/>
    </location>
</feature>
<comment type="caution">
    <text evidence="2">The sequence shown here is derived from an EMBL/GenBank/DDBJ whole genome shotgun (WGS) entry which is preliminary data.</text>
</comment>
<evidence type="ECO:0000313" key="3">
    <source>
        <dbReference type="Proteomes" id="UP000824120"/>
    </source>
</evidence>
<dbReference type="AlphaFoldDB" id="A0A9J5XPV8"/>
<sequence length="110" mass="12977">MKAEGYFLSLKMLNKNNNEKISAPKRVSNVGGSQDENNCSTKTSSLRLRFKNSCLRKKKRIYKLRKWFIDSILFKIVSLFEAIVMKRNKEEENSNRSKDRRKIENGRNCK</sequence>
<protein>
    <submittedName>
        <fullName evidence="2">Uncharacterized protein</fullName>
    </submittedName>
</protein>
<reference evidence="2 3" key="1">
    <citation type="submission" date="2020-09" db="EMBL/GenBank/DDBJ databases">
        <title>De no assembly of potato wild relative species, Solanum commersonii.</title>
        <authorList>
            <person name="Cho K."/>
        </authorList>
    </citation>
    <scope>NUCLEOTIDE SEQUENCE [LARGE SCALE GENOMIC DNA]</scope>
    <source>
        <strain evidence="2">LZ3.2</strain>
        <tissue evidence="2">Leaf</tissue>
    </source>
</reference>
<dbReference type="OrthoDB" id="10554906at2759"/>
<accession>A0A9J5XPV8</accession>
<dbReference type="Proteomes" id="UP000824120">
    <property type="component" value="Chromosome 8"/>
</dbReference>
<proteinExistence type="predicted"/>
<evidence type="ECO:0000256" key="1">
    <source>
        <dbReference type="SAM" id="MobiDB-lite"/>
    </source>
</evidence>